<dbReference type="InterPro" id="IPR051397">
    <property type="entry name" value="Zn-ADH-like_protein"/>
</dbReference>
<feature type="domain" description="Enoyl reductase (ER)" evidence="1">
    <location>
        <begin position="13"/>
        <end position="327"/>
    </location>
</feature>
<dbReference type="SUPFAM" id="SSF51735">
    <property type="entry name" value="NAD(P)-binding Rossmann-fold domains"/>
    <property type="match status" value="1"/>
</dbReference>
<dbReference type="EC" id="1.6.5.5" evidence="2"/>
<keyword evidence="2" id="KW-0560">Oxidoreductase</keyword>
<dbReference type="SMART" id="SM00829">
    <property type="entry name" value="PKS_ER"/>
    <property type="match status" value="1"/>
</dbReference>
<gene>
    <name evidence="2" type="ordered locus">RHA1_ro01618</name>
</gene>
<protein>
    <submittedName>
        <fullName evidence="2">Probable NADPH:quinone reductase</fullName>
        <ecNumber evidence="2">1.6.5.5</ecNumber>
    </submittedName>
</protein>
<dbReference type="CDD" id="cd08241">
    <property type="entry name" value="QOR1"/>
    <property type="match status" value="1"/>
</dbReference>
<dbReference type="InterPro" id="IPR013149">
    <property type="entry name" value="ADH-like_C"/>
</dbReference>
<proteinExistence type="predicted"/>
<dbReference type="InterPro" id="IPR013154">
    <property type="entry name" value="ADH-like_N"/>
</dbReference>
<dbReference type="Gene3D" id="3.90.180.10">
    <property type="entry name" value="Medium-chain alcohol dehydrogenases, catalytic domain"/>
    <property type="match status" value="1"/>
</dbReference>
<sequence length="330" mass="34404">MNGHNRMRALMVTALDGPRALAAVEVDEPVADESAILVEVHAVGVSFPDLLLTQGRYQYKPELPFVPGGEVAGIVRSAPDGSGYSPGDRVVGLTGVGGAMAEVVALPPETTFSLPDTISMAAGAAVLFNYLTVHFALVCRGRLEAGESVLVQGAAGGIGTAGVTLAPHLGASRTIAVVSSEEKAEYVRSLGASDVVATGNWRDEVLAITDGRGVDVVVDPVGGDRFTDSVRSLATGGRILVMGFTGRDIPSVKVNRLLLKNASAVGVAWGSWWAEDPQRLSAQWSELCPLLASGALTIPEPTRYPFGAAAEALLDLEHRRTVGKSVLTLR</sequence>
<dbReference type="HOGENOM" id="CLU_026673_3_1_11"/>
<dbReference type="Pfam" id="PF00107">
    <property type="entry name" value="ADH_zinc_N"/>
    <property type="match status" value="1"/>
</dbReference>
<dbReference type="PANTHER" id="PTHR43677:SF4">
    <property type="entry name" value="QUINONE OXIDOREDUCTASE-LIKE PROTEIN 2"/>
    <property type="match status" value="1"/>
</dbReference>
<evidence type="ECO:0000259" key="1">
    <source>
        <dbReference type="SMART" id="SM00829"/>
    </source>
</evidence>
<dbReference type="Pfam" id="PF08240">
    <property type="entry name" value="ADH_N"/>
    <property type="match status" value="1"/>
</dbReference>
<dbReference type="AlphaFoldDB" id="Q0SGA5"/>
<organism evidence="2 3">
    <name type="scientific">Rhodococcus jostii (strain RHA1)</name>
    <dbReference type="NCBI Taxonomy" id="101510"/>
    <lineage>
        <taxon>Bacteria</taxon>
        <taxon>Bacillati</taxon>
        <taxon>Actinomycetota</taxon>
        <taxon>Actinomycetes</taxon>
        <taxon>Mycobacteriales</taxon>
        <taxon>Nocardiaceae</taxon>
        <taxon>Rhodococcus</taxon>
    </lineage>
</organism>
<dbReference type="EMBL" id="CP000431">
    <property type="protein sequence ID" value="ABG93431.1"/>
    <property type="molecule type" value="Genomic_DNA"/>
</dbReference>
<dbReference type="OrthoDB" id="4190732at2"/>
<dbReference type="eggNOG" id="COG0604">
    <property type="taxonomic scope" value="Bacteria"/>
</dbReference>
<dbReference type="GO" id="GO:0003960">
    <property type="term" value="F:quinone reductase (NADPH) activity"/>
    <property type="evidence" value="ECO:0007669"/>
    <property type="project" value="UniProtKB-EC"/>
</dbReference>
<dbReference type="InterPro" id="IPR011032">
    <property type="entry name" value="GroES-like_sf"/>
</dbReference>
<dbReference type="InterPro" id="IPR020843">
    <property type="entry name" value="ER"/>
</dbReference>
<reference evidence="3" key="1">
    <citation type="journal article" date="2006" name="Proc. Natl. Acad. Sci. U.S.A.">
        <title>The complete genome of Rhodococcus sp. RHA1 provides insights into a catabolic powerhouse.</title>
        <authorList>
            <person name="McLeod M.P."/>
            <person name="Warren R.L."/>
            <person name="Hsiao W.W.L."/>
            <person name="Araki N."/>
            <person name="Myhre M."/>
            <person name="Fernandes C."/>
            <person name="Miyazawa D."/>
            <person name="Wong W."/>
            <person name="Lillquist A.L."/>
            <person name="Wang D."/>
            <person name="Dosanjh M."/>
            <person name="Hara H."/>
            <person name="Petrescu A."/>
            <person name="Morin R.D."/>
            <person name="Yang G."/>
            <person name="Stott J.M."/>
            <person name="Schein J.E."/>
            <person name="Shin H."/>
            <person name="Smailus D."/>
            <person name="Siddiqui A.S."/>
            <person name="Marra M.A."/>
            <person name="Jones S.J.M."/>
            <person name="Holt R."/>
            <person name="Brinkman F.S.L."/>
            <person name="Miyauchi K."/>
            <person name="Fukuda M."/>
            <person name="Davies J.E."/>
            <person name="Mohn W.W."/>
            <person name="Eltis L.D."/>
        </authorList>
    </citation>
    <scope>NUCLEOTIDE SEQUENCE [LARGE SCALE GENOMIC DNA]</scope>
    <source>
        <strain evidence="3">RHA1</strain>
    </source>
</reference>
<dbReference type="SUPFAM" id="SSF50129">
    <property type="entry name" value="GroES-like"/>
    <property type="match status" value="1"/>
</dbReference>
<accession>Q0SGA5</accession>
<dbReference type="PANTHER" id="PTHR43677">
    <property type="entry name" value="SHORT-CHAIN DEHYDROGENASE/REDUCTASE"/>
    <property type="match status" value="1"/>
</dbReference>
<evidence type="ECO:0000313" key="3">
    <source>
        <dbReference type="Proteomes" id="UP000008710"/>
    </source>
</evidence>
<evidence type="ECO:0000313" key="2">
    <source>
        <dbReference type="EMBL" id="ABG93431.1"/>
    </source>
</evidence>
<dbReference type="Proteomes" id="UP000008710">
    <property type="component" value="Chromosome"/>
</dbReference>
<dbReference type="InterPro" id="IPR036291">
    <property type="entry name" value="NAD(P)-bd_dom_sf"/>
</dbReference>
<dbReference type="KEGG" id="rha:RHA1_ro01618"/>
<dbReference type="Gene3D" id="3.40.50.720">
    <property type="entry name" value="NAD(P)-binding Rossmann-like Domain"/>
    <property type="match status" value="1"/>
</dbReference>
<name>Q0SGA5_RHOJR</name>